<reference evidence="2 3" key="1">
    <citation type="journal article" date="2021" name="Sci. Rep.">
        <title>The distribution of antibiotic resistance genes in chicken gut microbiota commensals.</title>
        <authorList>
            <person name="Juricova H."/>
            <person name="Matiasovicova J."/>
            <person name="Kubasova T."/>
            <person name="Cejkova D."/>
            <person name="Rychlik I."/>
        </authorList>
    </citation>
    <scope>NUCLEOTIDE SEQUENCE [LARGE SCALE GENOMIC DNA]</scope>
    <source>
        <strain evidence="2 3">An810</strain>
    </source>
</reference>
<evidence type="ECO:0000313" key="2">
    <source>
        <dbReference type="EMBL" id="MBM6754643.1"/>
    </source>
</evidence>
<keyword evidence="1" id="KW-0812">Transmembrane</keyword>
<evidence type="ECO:0000256" key="1">
    <source>
        <dbReference type="SAM" id="Phobius"/>
    </source>
</evidence>
<comment type="caution">
    <text evidence="2">The sequence shown here is derived from an EMBL/GenBank/DDBJ whole genome shotgun (WGS) entry which is preliminary data.</text>
</comment>
<dbReference type="Pfam" id="PF06028">
    <property type="entry name" value="DUF915"/>
    <property type="match status" value="1"/>
</dbReference>
<proteinExistence type="predicted"/>
<organism evidence="2 3">
    <name type="scientific">Limosilactobacillus alvi</name>
    <dbReference type="NCBI Taxonomy" id="990412"/>
    <lineage>
        <taxon>Bacteria</taxon>
        <taxon>Bacillati</taxon>
        <taxon>Bacillota</taxon>
        <taxon>Bacilli</taxon>
        <taxon>Lactobacillales</taxon>
        <taxon>Lactobacillaceae</taxon>
        <taxon>Limosilactobacillus</taxon>
    </lineage>
</organism>
<feature type="transmembrane region" description="Helical" evidence="1">
    <location>
        <begin position="7"/>
        <end position="27"/>
    </location>
</feature>
<sequence length="280" mass="32314">MKKVGKLGLISIMIVVISALFVQAYLIRGSQMTTIKYDQPQVHYSNTPTLLIPGWGGNSWTYQKLIQQTARQNVAQHTMTVWVSPNGHVRVKGSVRGKKNALIQLLYTWNYSPTYHPQVCQLKRVLLVLAHEYHVHDLNIIAHSYGGTEWLHVYIANRQIQQQINFHRVILLGAPADETFGARTKYTKWLFKKSSDPNFLALERQIQTVKLQRDDYIYNWMGQNARGTDGEVPTVQSEMLASLIKNKRIHYQQRIFPHTSHTALHQKKVILTAIINVLWH</sequence>
<dbReference type="SUPFAM" id="SSF53474">
    <property type="entry name" value="alpha/beta-Hydrolases"/>
    <property type="match status" value="1"/>
</dbReference>
<dbReference type="EMBL" id="JACJJQ010000040">
    <property type="protein sequence ID" value="MBM6754643.1"/>
    <property type="molecule type" value="Genomic_DNA"/>
</dbReference>
<accession>A0ABS2EQ51</accession>
<keyword evidence="2" id="KW-0378">Hydrolase</keyword>
<dbReference type="GO" id="GO:0016787">
    <property type="term" value="F:hydrolase activity"/>
    <property type="evidence" value="ECO:0007669"/>
    <property type="project" value="UniProtKB-KW"/>
</dbReference>
<protein>
    <submittedName>
        <fullName evidence="2">Alpha/beta hydrolase</fullName>
    </submittedName>
</protein>
<keyword evidence="1" id="KW-1133">Transmembrane helix</keyword>
<gene>
    <name evidence="2" type="ORF">H5993_07725</name>
</gene>
<dbReference type="InterPro" id="IPR010315">
    <property type="entry name" value="DUF915_hydro-like"/>
</dbReference>
<evidence type="ECO:0000313" key="3">
    <source>
        <dbReference type="Proteomes" id="UP000776629"/>
    </source>
</evidence>
<dbReference type="InterPro" id="IPR029058">
    <property type="entry name" value="AB_hydrolase_fold"/>
</dbReference>
<name>A0ABS2EQ51_9LACO</name>
<dbReference type="Gene3D" id="3.40.50.1820">
    <property type="entry name" value="alpha/beta hydrolase"/>
    <property type="match status" value="1"/>
</dbReference>
<keyword evidence="1" id="KW-0472">Membrane</keyword>
<keyword evidence="3" id="KW-1185">Reference proteome</keyword>
<dbReference type="RefSeq" id="WP_204776906.1">
    <property type="nucleotide sequence ID" value="NZ_JACJJQ010000040.1"/>
</dbReference>
<dbReference type="Proteomes" id="UP000776629">
    <property type="component" value="Unassembled WGS sequence"/>
</dbReference>